<name>A0A3R7XDW8_APHAT</name>
<sequence length="425" mass="47306">MDGTTMRSKARDAVAAGEVAVAEPTFQTEEEEAAGGVAVAEPTFQAEQGEAAGGVVVAEPMLQAEEGEAAGVAATARVWPTDLLETKELVDATFQDFTSLKATFDHCTCRPVFLCRFPCCLIVALDESVQLAVSRGLLTHFASSVLVRIDPDVHAWKKDLLAYCLNKIKPRILSFEEADIVLREVLCDLLMDEEDYIEAAKTLAAINLESSARYHLRLHQRHPYPPSYVKIAELYLQEDETVDAENFINRASRVIHAVGQSNWPLKLRYQVSYARILDAKRKFLDAALRYYEFSQSKPDVHDLLQLLSKAVTCAILAAAGPQRSRLLATLYKDERVKASEHAAILEKMYMEQLLRRGDIAAFDQSLLPHQKAQLANGFTVLEQAFLEHNMLAVSKIYTSMRFQELGTLLGVDATRAEKVCAWSIL</sequence>
<evidence type="ECO:0000256" key="4">
    <source>
        <dbReference type="ARBA" id="ARBA00014881"/>
    </source>
</evidence>
<feature type="domain" description="PCI" evidence="7">
    <location>
        <begin position="279"/>
        <end position="425"/>
    </location>
</feature>
<keyword evidence="6" id="KW-0539">Nucleus</keyword>
<evidence type="ECO:0000256" key="6">
    <source>
        <dbReference type="ARBA" id="ARBA00023242"/>
    </source>
</evidence>
<keyword evidence="9" id="KW-1185">Reference proteome</keyword>
<dbReference type="AlphaFoldDB" id="A0A3R7XDW8"/>
<dbReference type="PROSITE" id="PS50250">
    <property type="entry name" value="PCI"/>
    <property type="match status" value="1"/>
</dbReference>
<dbReference type="InterPro" id="IPR000717">
    <property type="entry name" value="PCI_dom"/>
</dbReference>
<dbReference type="Gene3D" id="1.10.10.10">
    <property type="entry name" value="Winged helix-like DNA-binding domain superfamily/Winged helix DNA-binding domain"/>
    <property type="match status" value="1"/>
</dbReference>
<dbReference type="Proteomes" id="UP000284702">
    <property type="component" value="Unassembled WGS sequence"/>
</dbReference>
<dbReference type="InterPro" id="IPR040134">
    <property type="entry name" value="PSMD12/CSN4"/>
</dbReference>
<gene>
    <name evidence="8" type="ORF">B5M09_005157</name>
</gene>
<keyword evidence="5" id="KW-0963">Cytoplasm</keyword>
<evidence type="ECO:0000256" key="2">
    <source>
        <dbReference type="ARBA" id="ARBA00004496"/>
    </source>
</evidence>
<dbReference type="PANTHER" id="PTHR10855">
    <property type="entry name" value="26S PROTEASOME NON-ATPASE REGULATORY SUBUNIT 12/COP9 SIGNALOSOME COMPLEX SUBUNIT 4"/>
    <property type="match status" value="1"/>
</dbReference>
<comment type="subcellular location">
    <subcellularLocation>
        <location evidence="2">Cytoplasm</location>
    </subcellularLocation>
    <subcellularLocation>
        <location evidence="1">Nucleus</location>
    </subcellularLocation>
</comment>
<evidence type="ECO:0000256" key="1">
    <source>
        <dbReference type="ARBA" id="ARBA00004123"/>
    </source>
</evidence>
<reference evidence="8" key="1">
    <citation type="submission" date="2018-07" db="EMBL/GenBank/DDBJ databases">
        <title>Annotation of Aphanomyces astaci genome assembly.</title>
        <authorList>
            <person name="Studholme D.J."/>
        </authorList>
    </citation>
    <scope>NUCLEOTIDE SEQUENCE [LARGE SCALE GENOMIC DNA]</scope>
    <source>
        <strain evidence="8">Pc</strain>
    </source>
</reference>
<evidence type="ECO:0000259" key="7">
    <source>
        <dbReference type="PROSITE" id="PS50250"/>
    </source>
</evidence>
<evidence type="ECO:0000313" key="9">
    <source>
        <dbReference type="Proteomes" id="UP000284702"/>
    </source>
</evidence>
<evidence type="ECO:0000256" key="3">
    <source>
        <dbReference type="ARBA" id="ARBA00010417"/>
    </source>
</evidence>
<comment type="similarity">
    <text evidence="3">Belongs to the CSN4 family.</text>
</comment>
<dbReference type="VEuPathDB" id="FungiDB:H257_03969"/>
<accession>A0A3R7XDW8</accession>
<proteinExistence type="inferred from homology"/>
<evidence type="ECO:0000313" key="8">
    <source>
        <dbReference type="EMBL" id="RQM11461.1"/>
    </source>
</evidence>
<dbReference type="Pfam" id="PF22241">
    <property type="entry name" value="PSMD12-CSN4_N"/>
    <property type="match status" value="1"/>
</dbReference>
<dbReference type="InterPro" id="IPR054559">
    <property type="entry name" value="PSMD12-CSN4-like_N"/>
</dbReference>
<comment type="caution">
    <text evidence="8">The sequence shown here is derived from an EMBL/GenBank/DDBJ whole genome shotgun (WGS) entry which is preliminary data.</text>
</comment>
<organism evidence="8 9">
    <name type="scientific">Aphanomyces astaci</name>
    <name type="common">Crayfish plague agent</name>
    <dbReference type="NCBI Taxonomy" id="112090"/>
    <lineage>
        <taxon>Eukaryota</taxon>
        <taxon>Sar</taxon>
        <taxon>Stramenopiles</taxon>
        <taxon>Oomycota</taxon>
        <taxon>Saprolegniomycetes</taxon>
        <taxon>Saprolegniales</taxon>
        <taxon>Verrucalvaceae</taxon>
        <taxon>Aphanomyces</taxon>
    </lineage>
</organism>
<dbReference type="GO" id="GO:0005829">
    <property type="term" value="C:cytosol"/>
    <property type="evidence" value="ECO:0007669"/>
    <property type="project" value="TreeGrafter"/>
</dbReference>
<dbReference type="EMBL" id="MZMZ02005953">
    <property type="protein sequence ID" value="RQM11461.1"/>
    <property type="molecule type" value="Genomic_DNA"/>
</dbReference>
<evidence type="ECO:0000256" key="5">
    <source>
        <dbReference type="ARBA" id="ARBA00022490"/>
    </source>
</evidence>
<dbReference type="PANTHER" id="PTHR10855:SF2">
    <property type="entry name" value="COP9 SIGNALOSOME COMPLEX SUBUNIT 4"/>
    <property type="match status" value="1"/>
</dbReference>
<dbReference type="InterPro" id="IPR036388">
    <property type="entry name" value="WH-like_DNA-bd_sf"/>
</dbReference>
<dbReference type="GO" id="GO:0008180">
    <property type="term" value="C:COP9 signalosome"/>
    <property type="evidence" value="ECO:0007669"/>
    <property type="project" value="TreeGrafter"/>
</dbReference>
<protein>
    <recommendedName>
        <fullName evidence="4">COP9 signalosome complex subunit 4</fullName>
    </recommendedName>
</protein>